<dbReference type="PANTHER" id="PTHR37488">
    <property type="entry name" value="DUF1275 DOMAIN-CONTAINING PROTEIN"/>
    <property type="match status" value="1"/>
</dbReference>
<accession>A0A1B7NE77</accession>
<protein>
    <recommendedName>
        <fullName evidence="5">DUF1275 domain protein</fullName>
    </recommendedName>
</protein>
<dbReference type="Pfam" id="PF06912">
    <property type="entry name" value="DUF1275"/>
    <property type="match status" value="1"/>
</dbReference>
<proteinExistence type="predicted"/>
<evidence type="ECO:0000313" key="3">
    <source>
        <dbReference type="EMBL" id="OAX43146.1"/>
    </source>
</evidence>
<keyword evidence="2" id="KW-1133">Transmembrane helix</keyword>
<evidence type="ECO:0008006" key="5">
    <source>
        <dbReference type="Google" id="ProtNLM"/>
    </source>
</evidence>
<evidence type="ECO:0000256" key="2">
    <source>
        <dbReference type="SAM" id="Phobius"/>
    </source>
</evidence>
<dbReference type="EMBL" id="KV448143">
    <property type="protein sequence ID" value="OAX43146.1"/>
    <property type="molecule type" value="Genomic_DNA"/>
</dbReference>
<feature type="transmembrane region" description="Helical" evidence="2">
    <location>
        <begin position="254"/>
        <end position="272"/>
    </location>
</feature>
<reference evidence="3 4" key="1">
    <citation type="submission" date="2016-06" db="EMBL/GenBank/DDBJ databases">
        <title>Comparative genomics of the ectomycorrhizal sister species Rhizopogon vinicolor and Rhizopogon vesiculosus (Basidiomycota: Boletales) reveals a divergence of the mating type B locus.</title>
        <authorList>
            <consortium name="DOE Joint Genome Institute"/>
            <person name="Mujic A.B."/>
            <person name="Kuo A."/>
            <person name="Tritt A."/>
            <person name="Lipzen A."/>
            <person name="Chen C."/>
            <person name="Johnson J."/>
            <person name="Sharma A."/>
            <person name="Barry K."/>
            <person name="Grigoriev I.V."/>
            <person name="Spatafora J.W."/>
        </authorList>
    </citation>
    <scope>NUCLEOTIDE SEQUENCE [LARGE SCALE GENOMIC DNA]</scope>
    <source>
        <strain evidence="3 4">AM-OR11-026</strain>
    </source>
</reference>
<sequence length="363" mass="39566">MFTHRSSLKNGLGRIGQLHQRTTSFKSQGIPLIPYGGSHSPDLDPFSVCENESELDDNPGGTFVDPNTFQVIDMNAQDQASATLPPPVLQRTSSQSSTHKDRRDGEGDSTTISRLKKHLFAEVDGEQSTAPLSAYCFMTGFIDSVTFSAIFVWCAFQTGNTVQLALALARLFNGQHDHSFHIADQQALCSVLTFIFGAFIGRLGDKLGCKTRLWLALGTFIQAIFTMAAAISIWQSHQGSVADSRANPAWTNTLSFVCVGFMSASMGLQGIMGKRVNTQFTTTVVLTTTWCELMADPKLFDIRRMVISRDHKIMAIGSLFLGGFAGRALLDKIGSAGTLGIGTGIRLIISAWWLFVPEKKAKK</sequence>
<dbReference type="InterPro" id="IPR010699">
    <property type="entry name" value="DUF1275"/>
</dbReference>
<keyword evidence="4" id="KW-1185">Reference proteome</keyword>
<dbReference type="PANTHER" id="PTHR37488:SF2">
    <property type="entry name" value="DUF1275 DOMAIN-CONTAINING PROTEIN"/>
    <property type="match status" value="1"/>
</dbReference>
<feature type="transmembrane region" description="Helical" evidence="2">
    <location>
        <begin position="179"/>
        <end position="201"/>
    </location>
</feature>
<dbReference type="STRING" id="1314800.A0A1B7NE77"/>
<feature type="transmembrane region" description="Helical" evidence="2">
    <location>
        <begin position="213"/>
        <end position="234"/>
    </location>
</feature>
<feature type="region of interest" description="Disordered" evidence="1">
    <location>
        <begin position="81"/>
        <end position="109"/>
    </location>
</feature>
<gene>
    <name evidence="3" type="ORF">K503DRAFT_821196</name>
</gene>
<keyword evidence="2" id="KW-0472">Membrane</keyword>
<feature type="transmembrane region" description="Helical" evidence="2">
    <location>
        <begin position="135"/>
        <end position="159"/>
    </location>
</feature>
<name>A0A1B7NE77_9AGAM</name>
<dbReference type="Gene3D" id="1.20.1250.20">
    <property type="entry name" value="MFS general substrate transporter like domains"/>
    <property type="match status" value="1"/>
</dbReference>
<evidence type="ECO:0000313" key="4">
    <source>
        <dbReference type="Proteomes" id="UP000092154"/>
    </source>
</evidence>
<feature type="transmembrane region" description="Helical" evidence="2">
    <location>
        <begin position="313"/>
        <end position="330"/>
    </location>
</feature>
<keyword evidence="2" id="KW-0812">Transmembrane</keyword>
<dbReference type="InterPro" id="IPR036259">
    <property type="entry name" value="MFS_trans_sf"/>
</dbReference>
<evidence type="ECO:0000256" key="1">
    <source>
        <dbReference type="SAM" id="MobiDB-lite"/>
    </source>
</evidence>
<dbReference type="InParanoid" id="A0A1B7NE77"/>
<dbReference type="OrthoDB" id="5288586at2759"/>
<dbReference type="AlphaFoldDB" id="A0A1B7NE77"/>
<organism evidence="3 4">
    <name type="scientific">Rhizopogon vinicolor AM-OR11-026</name>
    <dbReference type="NCBI Taxonomy" id="1314800"/>
    <lineage>
        <taxon>Eukaryota</taxon>
        <taxon>Fungi</taxon>
        <taxon>Dikarya</taxon>
        <taxon>Basidiomycota</taxon>
        <taxon>Agaricomycotina</taxon>
        <taxon>Agaricomycetes</taxon>
        <taxon>Agaricomycetidae</taxon>
        <taxon>Boletales</taxon>
        <taxon>Suillineae</taxon>
        <taxon>Rhizopogonaceae</taxon>
        <taxon>Rhizopogon</taxon>
    </lineage>
</organism>
<feature type="transmembrane region" description="Helical" evidence="2">
    <location>
        <begin position="336"/>
        <end position="356"/>
    </location>
</feature>
<dbReference type="Proteomes" id="UP000092154">
    <property type="component" value="Unassembled WGS sequence"/>
</dbReference>